<dbReference type="EMBL" id="CM056741">
    <property type="protein sequence ID" value="KAJ8683225.1"/>
    <property type="molecule type" value="Genomic_DNA"/>
</dbReference>
<keyword evidence="2" id="KW-1185">Reference proteome</keyword>
<protein>
    <submittedName>
        <fullName evidence="1">Uncharacterized protein</fullName>
    </submittedName>
</protein>
<comment type="caution">
    <text evidence="1">The sequence shown here is derived from an EMBL/GenBank/DDBJ whole genome shotgun (WGS) entry which is preliminary data.</text>
</comment>
<accession>A0ACC2PIJ4</accession>
<name>A0ACC2PIJ4_9HYME</name>
<organism evidence="1 2">
    <name type="scientific">Eretmocerus hayati</name>
    <dbReference type="NCBI Taxonomy" id="131215"/>
    <lineage>
        <taxon>Eukaryota</taxon>
        <taxon>Metazoa</taxon>
        <taxon>Ecdysozoa</taxon>
        <taxon>Arthropoda</taxon>
        <taxon>Hexapoda</taxon>
        <taxon>Insecta</taxon>
        <taxon>Pterygota</taxon>
        <taxon>Neoptera</taxon>
        <taxon>Endopterygota</taxon>
        <taxon>Hymenoptera</taxon>
        <taxon>Apocrita</taxon>
        <taxon>Proctotrupomorpha</taxon>
        <taxon>Chalcidoidea</taxon>
        <taxon>Aphelinidae</taxon>
        <taxon>Aphelininae</taxon>
        <taxon>Eretmocerus</taxon>
    </lineage>
</organism>
<gene>
    <name evidence="1" type="ORF">QAD02_019017</name>
</gene>
<sequence>MASLLVPPSSVKGSTRVNPEAFKVTLNGVPRLKLPTHSLNKYRGELKNFLLKMPNFKSVQPDPDSEGKSVVYLDPRKMKDVSQETKKKFPWDESYGEEQLTLSYENWTCEEILRAILPDNVEVPGSYSVVGHIIHVNLREEQLPYKAVIGQVFLDKIPRTKTVVNKLDSIDTKYRNFAMEILAGQSDTVVSMKENGCTFQFDFAKVYWNPRLATEHSTLVNFLKPGDVLYDVFAGVGPFAIPAARKNVQVLANDLNPESYKWLQVNAKINKVSKLLTAFNEDGRDFIQHEVRKHILNRRENGATGSEHMTMNLPALAVEFLDVFPSWLDPEEIKSVASRPPMVHVYCFIKAAKTENHKDLAKKLVEDRLEKKISSESLVNIHHVRNVAPNKEMMRAKMGKNKPKVKNVFKVANNRAQKAKRKAQKVKTTLKKLDLGQGSKLNKEKTNLINKQLAELSKEVYLHGGKKKAQAQKSKVIPIMSTYPVGGPSKEETAKLVENLKI</sequence>
<evidence type="ECO:0000313" key="1">
    <source>
        <dbReference type="EMBL" id="KAJ8683225.1"/>
    </source>
</evidence>
<proteinExistence type="predicted"/>
<reference evidence="1" key="1">
    <citation type="submission" date="2023-04" db="EMBL/GenBank/DDBJ databases">
        <title>A chromosome-level genome assembly of the parasitoid wasp Eretmocerus hayati.</title>
        <authorList>
            <person name="Zhong Y."/>
            <person name="Liu S."/>
            <person name="Liu Y."/>
        </authorList>
    </citation>
    <scope>NUCLEOTIDE SEQUENCE</scope>
    <source>
        <strain evidence="1">ZJU_SS_LIU_2023</strain>
    </source>
</reference>
<dbReference type="Proteomes" id="UP001239111">
    <property type="component" value="Chromosome 1"/>
</dbReference>
<evidence type="ECO:0000313" key="2">
    <source>
        <dbReference type="Proteomes" id="UP001239111"/>
    </source>
</evidence>